<evidence type="ECO:0000256" key="7">
    <source>
        <dbReference type="ARBA" id="ARBA00023136"/>
    </source>
</evidence>
<feature type="transmembrane region" description="Helical" evidence="12">
    <location>
        <begin position="7"/>
        <end position="29"/>
    </location>
</feature>
<keyword evidence="6" id="KW-0297">G-protein coupled receptor</keyword>
<evidence type="ECO:0000313" key="14">
    <source>
        <dbReference type="EMBL" id="CAD7647697.1"/>
    </source>
</evidence>
<evidence type="ECO:0000256" key="4">
    <source>
        <dbReference type="ARBA" id="ARBA00022692"/>
    </source>
</evidence>
<evidence type="ECO:0000256" key="8">
    <source>
        <dbReference type="ARBA" id="ARBA00023170"/>
    </source>
</evidence>
<feature type="non-terminal residue" evidence="14">
    <location>
        <position position="1"/>
    </location>
</feature>
<keyword evidence="9" id="KW-0325">Glycoprotein</keyword>
<reference evidence="14" key="1">
    <citation type="submission" date="2020-11" db="EMBL/GenBank/DDBJ databases">
        <authorList>
            <person name="Tran Van P."/>
        </authorList>
    </citation>
    <scope>NUCLEOTIDE SEQUENCE</scope>
</reference>
<keyword evidence="7 12" id="KW-0472">Membrane</keyword>
<dbReference type="PANTHER" id="PTHR32546:SF26">
    <property type="entry name" value="SMOG, ISOFORM D"/>
    <property type="match status" value="1"/>
</dbReference>
<dbReference type="PROSITE" id="PS50259">
    <property type="entry name" value="G_PROTEIN_RECEP_F3_4"/>
    <property type="match status" value="1"/>
</dbReference>
<evidence type="ECO:0000256" key="6">
    <source>
        <dbReference type="ARBA" id="ARBA00023040"/>
    </source>
</evidence>
<dbReference type="Proteomes" id="UP000728032">
    <property type="component" value="Unassembled WGS sequence"/>
</dbReference>
<evidence type="ECO:0000313" key="15">
    <source>
        <dbReference type="Proteomes" id="UP000728032"/>
    </source>
</evidence>
<keyword evidence="15" id="KW-1185">Reference proteome</keyword>
<evidence type="ECO:0000256" key="10">
    <source>
        <dbReference type="ARBA" id="ARBA00023224"/>
    </source>
</evidence>
<feature type="transmembrane region" description="Helical" evidence="12">
    <location>
        <begin position="80"/>
        <end position="101"/>
    </location>
</feature>
<dbReference type="GO" id="GO:0005886">
    <property type="term" value="C:plasma membrane"/>
    <property type="evidence" value="ECO:0007669"/>
    <property type="project" value="UniProtKB-SubCell"/>
</dbReference>
<evidence type="ECO:0000256" key="2">
    <source>
        <dbReference type="ARBA" id="ARBA00007242"/>
    </source>
</evidence>
<name>A0A7R9QK27_9ACAR</name>
<evidence type="ECO:0000256" key="9">
    <source>
        <dbReference type="ARBA" id="ARBA00023180"/>
    </source>
</evidence>
<dbReference type="EMBL" id="CAJPVJ010002847">
    <property type="protein sequence ID" value="CAG2166864.1"/>
    <property type="molecule type" value="Genomic_DNA"/>
</dbReference>
<keyword evidence="10" id="KW-0807">Transducer</keyword>
<proteinExistence type="inferred from homology"/>
<feature type="compositionally biased region" description="Polar residues" evidence="11">
    <location>
        <begin position="332"/>
        <end position="352"/>
    </location>
</feature>
<feature type="transmembrane region" description="Helical" evidence="12">
    <location>
        <begin position="182"/>
        <end position="205"/>
    </location>
</feature>
<feature type="transmembrane region" description="Helical" evidence="12">
    <location>
        <begin position="154"/>
        <end position="170"/>
    </location>
</feature>
<dbReference type="PANTHER" id="PTHR32546">
    <property type="entry name" value="G-PROTEIN COUPLED RECEPTOR 158-RELATED"/>
    <property type="match status" value="1"/>
</dbReference>
<protein>
    <recommendedName>
        <fullName evidence="13">G-protein coupled receptors family 3 profile domain-containing protein</fullName>
    </recommendedName>
</protein>
<dbReference type="OrthoDB" id="5823771at2759"/>
<dbReference type="EMBL" id="OC917672">
    <property type="protein sequence ID" value="CAD7647697.1"/>
    <property type="molecule type" value="Genomic_DNA"/>
</dbReference>
<keyword evidence="3" id="KW-1003">Cell membrane</keyword>
<accession>A0A7R9QK27</accession>
<keyword evidence="5 12" id="KW-1133">Transmembrane helix</keyword>
<evidence type="ECO:0000256" key="11">
    <source>
        <dbReference type="SAM" id="MobiDB-lite"/>
    </source>
</evidence>
<evidence type="ECO:0000256" key="1">
    <source>
        <dbReference type="ARBA" id="ARBA00004651"/>
    </source>
</evidence>
<dbReference type="GO" id="GO:0004930">
    <property type="term" value="F:G protein-coupled receptor activity"/>
    <property type="evidence" value="ECO:0007669"/>
    <property type="project" value="UniProtKB-KW"/>
</dbReference>
<comment type="subcellular location">
    <subcellularLocation>
        <location evidence="1">Cell membrane</location>
        <topology evidence="1">Multi-pass membrane protein</topology>
    </subcellularLocation>
</comment>
<comment type="similarity">
    <text evidence="2">Belongs to the G-protein coupled receptor 3 family.</text>
</comment>
<dbReference type="Pfam" id="PF00003">
    <property type="entry name" value="7tm_3"/>
    <property type="match status" value="1"/>
</dbReference>
<feature type="region of interest" description="Disordered" evidence="11">
    <location>
        <begin position="322"/>
        <end position="383"/>
    </location>
</feature>
<evidence type="ECO:0000256" key="12">
    <source>
        <dbReference type="SAM" id="Phobius"/>
    </source>
</evidence>
<dbReference type="InterPro" id="IPR043458">
    <property type="entry name" value="GPR158/179"/>
</dbReference>
<feature type="transmembrane region" description="Helical" evidence="12">
    <location>
        <begin position="217"/>
        <end position="237"/>
    </location>
</feature>
<evidence type="ECO:0000256" key="3">
    <source>
        <dbReference type="ARBA" id="ARBA00022475"/>
    </source>
</evidence>
<evidence type="ECO:0000256" key="5">
    <source>
        <dbReference type="ARBA" id="ARBA00022989"/>
    </source>
</evidence>
<dbReference type="InterPro" id="IPR017978">
    <property type="entry name" value="GPCR_3_C"/>
</dbReference>
<sequence length="383" mass="44241">TIASSRWVVLEMILLGAFMLYITVIIRYYESTPLTCFLEPWFREVGFAFCYGAIVIKVYRIFAEFQTRKAHRVCVRDKDLLKYLGGIVLVVLGYMSAWTALVLDGIDDISQINWFDGAINLDIKGRNILEEKSTRDGLRYIVCRQLSWDYVTEMGELVFLLTGVYITYCIRNAKKEIYREKWTLAVSLYLETIVSFTTYTVRHVLWFYPDLHPDHIFLLYMARCQLTVTPMLFMIFFPKLWYHNRTHRSEHHRSRHLSSAEVADAIPEAMKLHSAILSNGEVDIGDINLADMDPEDIRLLVTKTHISIVKTHRRFSLQPFHHKHKHPEQEMTEISRTPEESTASMEGNTSCQPDGPSTVRIGGTTAMGPDSEAIKVSHVNRSH</sequence>
<keyword evidence="8" id="KW-0675">Receptor</keyword>
<dbReference type="AlphaFoldDB" id="A0A7R9QK27"/>
<feature type="transmembrane region" description="Helical" evidence="12">
    <location>
        <begin position="41"/>
        <end position="59"/>
    </location>
</feature>
<organism evidence="14">
    <name type="scientific">Oppiella nova</name>
    <dbReference type="NCBI Taxonomy" id="334625"/>
    <lineage>
        <taxon>Eukaryota</taxon>
        <taxon>Metazoa</taxon>
        <taxon>Ecdysozoa</taxon>
        <taxon>Arthropoda</taxon>
        <taxon>Chelicerata</taxon>
        <taxon>Arachnida</taxon>
        <taxon>Acari</taxon>
        <taxon>Acariformes</taxon>
        <taxon>Sarcoptiformes</taxon>
        <taxon>Oribatida</taxon>
        <taxon>Brachypylina</taxon>
        <taxon>Oppioidea</taxon>
        <taxon>Oppiidae</taxon>
        <taxon>Oppiella</taxon>
    </lineage>
</organism>
<feature type="domain" description="G-protein coupled receptors family 3 profile" evidence="13">
    <location>
        <begin position="1"/>
        <end position="241"/>
    </location>
</feature>
<evidence type="ECO:0000259" key="13">
    <source>
        <dbReference type="PROSITE" id="PS50259"/>
    </source>
</evidence>
<gene>
    <name evidence="14" type="ORF">ONB1V03_LOCUS6379</name>
</gene>
<keyword evidence="4 12" id="KW-0812">Transmembrane</keyword>